<evidence type="ECO:0000313" key="1">
    <source>
        <dbReference type="Proteomes" id="UP000887580"/>
    </source>
</evidence>
<organism evidence="1 2">
    <name type="scientific">Panagrolaimus sp. PS1159</name>
    <dbReference type="NCBI Taxonomy" id="55785"/>
    <lineage>
        <taxon>Eukaryota</taxon>
        <taxon>Metazoa</taxon>
        <taxon>Ecdysozoa</taxon>
        <taxon>Nematoda</taxon>
        <taxon>Chromadorea</taxon>
        <taxon>Rhabditida</taxon>
        <taxon>Tylenchina</taxon>
        <taxon>Panagrolaimomorpha</taxon>
        <taxon>Panagrolaimoidea</taxon>
        <taxon>Panagrolaimidae</taxon>
        <taxon>Panagrolaimus</taxon>
    </lineage>
</organism>
<protein>
    <submittedName>
        <fullName evidence="2">Glutathione S-transferase</fullName>
    </submittedName>
</protein>
<reference evidence="2" key="1">
    <citation type="submission" date="2022-11" db="UniProtKB">
        <authorList>
            <consortium name="WormBaseParasite"/>
        </authorList>
    </citation>
    <scope>IDENTIFICATION</scope>
</reference>
<accession>A0AC35GUL4</accession>
<name>A0AC35GUL4_9BILA</name>
<proteinExistence type="predicted"/>
<dbReference type="WBParaSite" id="PS1159_v2.g9000.t1">
    <property type="protein sequence ID" value="PS1159_v2.g9000.t1"/>
    <property type="gene ID" value="PS1159_v2.g9000"/>
</dbReference>
<dbReference type="Proteomes" id="UP000887580">
    <property type="component" value="Unplaced"/>
</dbReference>
<sequence length="233" mass="27999">MPKYKLNYFDIRGFGEIPRLIFNYAGQEFEDRRWAYPDWPEVKHDRRWAYPDWPEVKHESETGKSPWLEVDDERIYESGAINRYLATTFGLAGKDAMENAQIDSIFDIYKDAFKEAAGTYMWVKSPYYNQVPVFYHEIVEKQYGKLEDMKPKYDEAIKFWWPLIQKRLDKSGTGFFVSKLSWADFFLADKIETAMNVDENFGKKFPKMIEYKNRIHSEPKIQEYLKNRKESFY</sequence>
<evidence type="ECO:0000313" key="2">
    <source>
        <dbReference type="WBParaSite" id="PS1159_v2.g9000.t1"/>
    </source>
</evidence>